<evidence type="ECO:0000313" key="3">
    <source>
        <dbReference type="Proteomes" id="UP000270021"/>
    </source>
</evidence>
<gene>
    <name evidence="2" type="ORF">EJO69_09765</name>
</gene>
<accession>A0A3Q8WWB6</accession>
<dbReference type="Proteomes" id="UP000270021">
    <property type="component" value="Chromosome"/>
</dbReference>
<name>A0A3Q8WWB6_9ACTO</name>
<sequence>MPCPQAAQALHPTASTAAYDRRMSSRPTLRAMLWRWRRLIAATLIALCLALVVASISASGRVTPVEMMVAGRDLSAGHVLTESDIRWVEAPSGVIPGDLLIKDVSDSRLAIAAPEGTPLTTPILIGPTLADSAPDGTVVIPLILSTPQELTPVGSLVDLWVADEAGTAHQMATGATILAYSESESSSGFGSDELTYSYVAVPVDDATLVLGMSTQRPLLAVLNRQGQ</sequence>
<organism evidence="2 3">
    <name type="scientific">Flaviflexus salsibiostraticola</name>
    <dbReference type="NCBI Taxonomy" id="1282737"/>
    <lineage>
        <taxon>Bacteria</taxon>
        <taxon>Bacillati</taxon>
        <taxon>Actinomycetota</taxon>
        <taxon>Actinomycetes</taxon>
        <taxon>Actinomycetales</taxon>
        <taxon>Actinomycetaceae</taxon>
        <taxon>Flaviflexus</taxon>
    </lineage>
</organism>
<reference evidence="2 3" key="1">
    <citation type="submission" date="2018-12" db="EMBL/GenBank/DDBJ databases">
        <title>Complete genome sequence of Flaviflexus salsibiostraticola KCTC 33148.</title>
        <authorList>
            <person name="Bae J.-W."/>
        </authorList>
    </citation>
    <scope>NUCLEOTIDE SEQUENCE [LARGE SCALE GENOMIC DNA]</scope>
    <source>
        <strain evidence="2 3">KCTC 33148</strain>
    </source>
</reference>
<dbReference type="InterPro" id="IPR013974">
    <property type="entry name" value="SAF"/>
</dbReference>
<dbReference type="KEGG" id="fsl:EJO69_09765"/>
<dbReference type="Pfam" id="PF08666">
    <property type="entry name" value="SAF"/>
    <property type="match status" value="1"/>
</dbReference>
<keyword evidence="3" id="KW-1185">Reference proteome</keyword>
<dbReference type="CDD" id="cd11614">
    <property type="entry name" value="SAF_CpaB_FlgA_like"/>
    <property type="match status" value="1"/>
</dbReference>
<dbReference type="OrthoDB" id="3267937at2"/>
<evidence type="ECO:0000313" key="2">
    <source>
        <dbReference type="EMBL" id="AZN30558.1"/>
    </source>
</evidence>
<evidence type="ECO:0000259" key="1">
    <source>
        <dbReference type="SMART" id="SM00858"/>
    </source>
</evidence>
<feature type="domain" description="SAF" evidence="1">
    <location>
        <begin position="65"/>
        <end position="125"/>
    </location>
</feature>
<dbReference type="EMBL" id="CP034438">
    <property type="protein sequence ID" value="AZN30558.1"/>
    <property type="molecule type" value="Genomic_DNA"/>
</dbReference>
<proteinExistence type="predicted"/>
<protein>
    <recommendedName>
        <fullName evidence="1">SAF domain-containing protein</fullName>
    </recommendedName>
</protein>
<dbReference type="SMART" id="SM00858">
    <property type="entry name" value="SAF"/>
    <property type="match status" value="1"/>
</dbReference>
<dbReference type="AlphaFoldDB" id="A0A3Q8WWB6"/>